<dbReference type="RefSeq" id="WP_197441572.1">
    <property type="nucleotide sequence ID" value="NZ_SIHI01000081.1"/>
</dbReference>
<protein>
    <submittedName>
        <fullName evidence="1">Uncharacterized protein</fullName>
    </submittedName>
</protein>
<evidence type="ECO:0000313" key="1">
    <source>
        <dbReference type="EMBL" id="TWT35006.1"/>
    </source>
</evidence>
<evidence type="ECO:0000313" key="2">
    <source>
        <dbReference type="Proteomes" id="UP000317243"/>
    </source>
</evidence>
<keyword evidence="2" id="KW-1185">Reference proteome</keyword>
<accession>A0A5C5V8U1</accession>
<reference evidence="1 2" key="1">
    <citation type="submission" date="2019-02" db="EMBL/GenBank/DDBJ databases">
        <title>Deep-cultivation of Planctomycetes and their phenomic and genomic characterization uncovers novel biology.</title>
        <authorList>
            <person name="Wiegand S."/>
            <person name="Jogler M."/>
            <person name="Boedeker C."/>
            <person name="Pinto D."/>
            <person name="Vollmers J."/>
            <person name="Rivas-Marin E."/>
            <person name="Kohn T."/>
            <person name="Peeters S.H."/>
            <person name="Heuer A."/>
            <person name="Rast P."/>
            <person name="Oberbeckmann S."/>
            <person name="Bunk B."/>
            <person name="Jeske O."/>
            <person name="Meyerdierks A."/>
            <person name="Storesund J.E."/>
            <person name="Kallscheuer N."/>
            <person name="Luecker S."/>
            <person name="Lage O.M."/>
            <person name="Pohl T."/>
            <person name="Merkel B.J."/>
            <person name="Hornburger P."/>
            <person name="Mueller R.-W."/>
            <person name="Bruemmer F."/>
            <person name="Labrenz M."/>
            <person name="Spormann A.M."/>
            <person name="Op Den Camp H."/>
            <person name="Overmann J."/>
            <person name="Amann R."/>
            <person name="Jetten M.S.M."/>
            <person name="Mascher T."/>
            <person name="Medema M.H."/>
            <person name="Devos D.P."/>
            <person name="Kaster A.-K."/>
            <person name="Ovreas L."/>
            <person name="Rohde M."/>
            <person name="Galperin M.Y."/>
            <person name="Jogler C."/>
        </authorList>
    </citation>
    <scope>NUCLEOTIDE SEQUENCE [LARGE SCALE GENOMIC DNA]</scope>
    <source>
        <strain evidence="1 2">KOR42</strain>
    </source>
</reference>
<dbReference type="Proteomes" id="UP000317243">
    <property type="component" value="Unassembled WGS sequence"/>
</dbReference>
<name>A0A5C5V8U1_9PLAN</name>
<proteinExistence type="predicted"/>
<organism evidence="1 2">
    <name type="scientific">Thalassoglobus neptunius</name>
    <dbReference type="NCBI Taxonomy" id="1938619"/>
    <lineage>
        <taxon>Bacteria</taxon>
        <taxon>Pseudomonadati</taxon>
        <taxon>Planctomycetota</taxon>
        <taxon>Planctomycetia</taxon>
        <taxon>Planctomycetales</taxon>
        <taxon>Planctomycetaceae</taxon>
        <taxon>Thalassoglobus</taxon>
    </lineage>
</organism>
<sequence length="47" mass="5347">MKSRRSKTSSKSFPILSKFYVVINTPARESDESLPQLTMVEAFVVIQ</sequence>
<dbReference type="EMBL" id="SIHI01000081">
    <property type="protein sequence ID" value="TWT35006.1"/>
    <property type="molecule type" value="Genomic_DNA"/>
</dbReference>
<gene>
    <name evidence="1" type="ORF">KOR42_53150</name>
</gene>
<comment type="caution">
    <text evidence="1">The sequence shown here is derived from an EMBL/GenBank/DDBJ whole genome shotgun (WGS) entry which is preliminary data.</text>
</comment>
<dbReference type="AlphaFoldDB" id="A0A5C5V8U1"/>